<organism evidence="11 12">
    <name type="scientific">Lithohypha guttulata</name>
    <dbReference type="NCBI Taxonomy" id="1690604"/>
    <lineage>
        <taxon>Eukaryota</taxon>
        <taxon>Fungi</taxon>
        <taxon>Dikarya</taxon>
        <taxon>Ascomycota</taxon>
        <taxon>Pezizomycotina</taxon>
        <taxon>Eurotiomycetes</taxon>
        <taxon>Chaetothyriomycetidae</taxon>
        <taxon>Chaetothyriales</taxon>
        <taxon>Trichomeriaceae</taxon>
        <taxon>Lithohypha</taxon>
    </lineage>
</organism>
<proteinExistence type="inferred from homology"/>
<comment type="caution">
    <text evidence="11">The sequence shown here is derived from an EMBL/GenBank/DDBJ whole genome shotgun (WGS) entry which is preliminary data.</text>
</comment>
<feature type="transmembrane region" description="Helical" evidence="9">
    <location>
        <begin position="364"/>
        <end position="384"/>
    </location>
</feature>
<dbReference type="Gene3D" id="1.20.1250.20">
    <property type="entry name" value="MFS general substrate transporter like domains"/>
    <property type="match status" value="1"/>
</dbReference>
<dbReference type="PROSITE" id="PS00216">
    <property type="entry name" value="SUGAR_TRANSPORT_1"/>
    <property type="match status" value="1"/>
</dbReference>
<evidence type="ECO:0000313" key="12">
    <source>
        <dbReference type="Proteomes" id="UP001309876"/>
    </source>
</evidence>
<dbReference type="InterPro" id="IPR003663">
    <property type="entry name" value="Sugar/inositol_transpt"/>
</dbReference>
<dbReference type="FunFam" id="1.20.1250.20:FF:000026">
    <property type="entry name" value="MFS quinate transporter QutD"/>
    <property type="match status" value="1"/>
</dbReference>
<evidence type="ECO:0000256" key="3">
    <source>
        <dbReference type="ARBA" id="ARBA00022448"/>
    </source>
</evidence>
<evidence type="ECO:0000256" key="4">
    <source>
        <dbReference type="ARBA" id="ARBA00022692"/>
    </source>
</evidence>
<dbReference type="InterPro" id="IPR036259">
    <property type="entry name" value="MFS_trans_sf"/>
</dbReference>
<evidence type="ECO:0000256" key="6">
    <source>
        <dbReference type="ARBA" id="ARBA00023136"/>
    </source>
</evidence>
<dbReference type="InterPro" id="IPR020846">
    <property type="entry name" value="MFS_dom"/>
</dbReference>
<dbReference type="PROSITE" id="PS00217">
    <property type="entry name" value="SUGAR_TRANSPORT_2"/>
    <property type="match status" value="1"/>
</dbReference>
<comment type="similarity">
    <text evidence="2 7">Belongs to the major facilitator superfamily. Sugar transporter (TC 2.A.1.1) family.</text>
</comment>
<dbReference type="SUPFAM" id="SSF103473">
    <property type="entry name" value="MFS general substrate transporter"/>
    <property type="match status" value="1"/>
</dbReference>
<reference evidence="11 12" key="1">
    <citation type="submission" date="2023-08" db="EMBL/GenBank/DDBJ databases">
        <title>Black Yeasts Isolated from many extreme environments.</title>
        <authorList>
            <person name="Coleine C."/>
            <person name="Stajich J.E."/>
            <person name="Selbmann L."/>
        </authorList>
    </citation>
    <scope>NUCLEOTIDE SEQUENCE [LARGE SCALE GENOMIC DNA]</scope>
    <source>
        <strain evidence="11 12">CCFEE 5910</strain>
    </source>
</reference>
<feature type="transmembrane region" description="Helical" evidence="9">
    <location>
        <begin position="168"/>
        <end position="189"/>
    </location>
</feature>
<dbReference type="Pfam" id="PF00083">
    <property type="entry name" value="Sugar_tr"/>
    <property type="match status" value="1"/>
</dbReference>
<feature type="transmembrane region" description="Helical" evidence="9">
    <location>
        <begin position="33"/>
        <end position="59"/>
    </location>
</feature>
<feature type="transmembrane region" description="Helical" evidence="9">
    <location>
        <begin position="295"/>
        <end position="313"/>
    </location>
</feature>
<feature type="transmembrane region" description="Helical" evidence="9">
    <location>
        <begin position="469"/>
        <end position="487"/>
    </location>
</feature>
<feature type="transmembrane region" description="Helical" evidence="9">
    <location>
        <begin position="201"/>
        <end position="222"/>
    </location>
</feature>
<keyword evidence="3 7" id="KW-0813">Transport</keyword>
<dbReference type="EMBL" id="JAVRRJ010000002">
    <property type="protein sequence ID" value="KAK5088656.1"/>
    <property type="molecule type" value="Genomic_DNA"/>
</dbReference>
<dbReference type="AlphaFoldDB" id="A0AAN7T393"/>
<feature type="transmembrane region" description="Helical" evidence="9">
    <location>
        <begin position="396"/>
        <end position="423"/>
    </location>
</feature>
<evidence type="ECO:0000256" key="8">
    <source>
        <dbReference type="SAM" id="MobiDB-lite"/>
    </source>
</evidence>
<feature type="transmembrane region" description="Helical" evidence="9">
    <location>
        <begin position="444"/>
        <end position="463"/>
    </location>
</feature>
<dbReference type="Proteomes" id="UP001309876">
    <property type="component" value="Unassembled WGS sequence"/>
</dbReference>
<dbReference type="InterPro" id="IPR050360">
    <property type="entry name" value="MFS_Sugar_Transporters"/>
</dbReference>
<dbReference type="PRINTS" id="PR00171">
    <property type="entry name" value="SUGRTRNSPORT"/>
</dbReference>
<comment type="subcellular location">
    <subcellularLocation>
        <location evidence="1">Membrane</location>
        <topology evidence="1">Multi-pass membrane protein</topology>
    </subcellularLocation>
</comment>
<keyword evidence="12" id="KW-1185">Reference proteome</keyword>
<feature type="region of interest" description="Disordered" evidence="8">
    <location>
        <begin position="513"/>
        <end position="543"/>
    </location>
</feature>
<dbReference type="PANTHER" id="PTHR48022">
    <property type="entry name" value="PLASTIDIC GLUCOSE TRANSPORTER 4"/>
    <property type="match status" value="1"/>
</dbReference>
<dbReference type="GO" id="GO:0016020">
    <property type="term" value="C:membrane"/>
    <property type="evidence" value="ECO:0007669"/>
    <property type="project" value="UniProtKB-SubCell"/>
</dbReference>
<feature type="compositionally biased region" description="Polar residues" evidence="8">
    <location>
        <begin position="531"/>
        <end position="543"/>
    </location>
</feature>
<keyword evidence="5 9" id="KW-1133">Transmembrane helix</keyword>
<dbReference type="InterPro" id="IPR005828">
    <property type="entry name" value="MFS_sugar_transport-like"/>
</dbReference>
<feature type="transmembrane region" description="Helical" evidence="9">
    <location>
        <begin position="136"/>
        <end position="156"/>
    </location>
</feature>
<evidence type="ECO:0000256" key="9">
    <source>
        <dbReference type="SAM" id="Phobius"/>
    </source>
</evidence>
<gene>
    <name evidence="11" type="ORF">LTR05_002876</name>
</gene>
<evidence type="ECO:0000313" key="11">
    <source>
        <dbReference type="EMBL" id="KAK5088656.1"/>
    </source>
</evidence>
<feature type="compositionally biased region" description="Basic and acidic residues" evidence="8">
    <location>
        <begin position="519"/>
        <end position="528"/>
    </location>
</feature>
<dbReference type="PROSITE" id="PS50850">
    <property type="entry name" value="MFS"/>
    <property type="match status" value="1"/>
</dbReference>
<dbReference type="NCBIfam" id="TIGR00879">
    <property type="entry name" value="SP"/>
    <property type="match status" value="1"/>
</dbReference>
<evidence type="ECO:0000256" key="1">
    <source>
        <dbReference type="ARBA" id="ARBA00004141"/>
    </source>
</evidence>
<evidence type="ECO:0000256" key="2">
    <source>
        <dbReference type="ARBA" id="ARBA00010992"/>
    </source>
</evidence>
<feature type="transmembrane region" description="Helical" evidence="9">
    <location>
        <begin position="333"/>
        <end position="355"/>
    </location>
</feature>
<protein>
    <recommendedName>
        <fullName evidence="10">Major facilitator superfamily (MFS) profile domain-containing protein</fullName>
    </recommendedName>
</protein>
<dbReference type="PANTHER" id="PTHR48022:SF21">
    <property type="entry name" value="QUINATE TRANSPORTER, PUTATIVE (AFU_ORTHOLOGUE AFUA_6G06960)-RELATED"/>
    <property type="match status" value="1"/>
</dbReference>
<sequence length="543" mass="59757">MANNLSYRFFSKVVHNEAMRTDPPEIYGWRSTVIALSAGWGAMLFGMDSSMISGVVVLPQFLRRFGLDKANGAVALANLQANIVSTLQAGCFAGAIVAAPMADKLGRRVSLLIAGVIVLVGVILQFSAWGHLAPMYVGRFINGFGVGICSTVVPTYVSENVPRGIRGLLTGCYQWFIVTGGMIAFWTNYGADLHLPGDSAWIVPLAVQGIPACLLVGCIWYCNESPRWLAKQDRWEDAKRVLSHVRNLPPTHEYVEHEFSEMVRQLENEKLLMQGAGFKVLMKEMWTIPGNRKRALISITLMICQQMTGTNAINSYAPLMFRNMGIVGRSTGLFATGIYGIVKVVSCTIFLLFLADTLGRRRSLLWTSVGQCICMLFIGLFIRIKPPVRGVPTPPVGYVALACIYIFAAMFQFGWGPVCWIYCSEIPTARLRAINVSMAASTQWLFNFVVTRAVPTMLVTVGAHGFGTYIIFGTFAFTMFLFVWFFVPETKGLSLEAMDALFGVVPHGNASVESGMRSGSRDSLEKEAATQIETMNNKSSERN</sequence>
<feature type="domain" description="Major facilitator superfamily (MFS) profile" evidence="10">
    <location>
        <begin position="34"/>
        <end position="491"/>
    </location>
</feature>
<evidence type="ECO:0000256" key="7">
    <source>
        <dbReference type="RuleBase" id="RU003346"/>
    </source>
</evidence>
<feature type="transmembrane region" description="Helical" evidence="9">
    <location>
        <begin position="79"/>
        <end position="99"/>
    </location>
</feature>
<evidence type="ECO:0000259" key="10">
    <source>
        <dbReference type="PROSITE" id="PS50850"/>
    </source>
</evidence>
<keyword evidence="6 9" id="KW-0472">Membrane</keyword>
<dbReference type="InterPro" id="IPR005829">
    <property type="entry name" value="Sugar_transporter_CS"/>
</dbReference>
<keyword evidence="4 9" id="KW-0812">Transmembrane</keyword>
<dbReference type="GO" id="GO:0005351">
    <property type="term" value="F:carbohydrate:proton symporter activity"/>
    <property type="evidence" value="ECO:0007669"/>
    <property type="project" value="TreeGrafter"/>
</dbReference>
<feature type="transmembrane region" description="Helical" evidence="9">
    <location>
        <begin position="111"/>
        <end position="130"/>
    </location>
</feature>
<evidence type="ECO:0000256" key="5">
    <source>
        <dbReference type="ARBA" id="ARBA00022989"/>
    </source>
</evidence>
<name>A0AAN7T393_9EURO</name>
<accession>A0AAN7T393</accession>